<dbReference type="SUPFAM" id="SSF52200">
    <property type="entry name" value="Toll/Interleukin receptor TIR domain"/>
    <property type="match status" value="1"/>
</dbReference>
<protein>
    <submittedName>
        <fullName evidence="3">TIR domain-containing protein</fullName>
    </submittedName>
</protein>
<gene>
    <name evidence="3" type="ORF">LV75_006436</name>
</gene>
<dbReference type="InterPro" id="IPR035897">
    <property type="entry name" value="Toll_tir_struct_dom_sf"/>
</dbReference>
<dbReference type="Gene3D" id="3.40.50.10140">
    <property type="entry name" value="Toll/interleukin-1 receptor homology (TIR) domain"/>
    <property type="match status" value="1"/>
</dbReference>
<feature type="domain" description="TIR" evidence="2">
    <location>
        <begin position="11"/>
        <end position="121"/>
    </location>
</feature>
<dbReference type="Pfam" id="PF13676">
    <property type="entry name" value="TIR_2"/>
    <property type="match status" value="1"/>
</dbReference>
<reference evidence="3 4" key="1">
    <citation type="submission" date="2022-06" db="EMBL/GenBank/DDBJ databases">
        <title>Genomic Encyclopedia of Archaeal and Bacterial Type Strains, Phase II (KMG-II): from individual species to whole genera.</title>
        <authorList>
            <person name="Goeker M."/>
        </authorList>
    </citation>
    <scope>NUCLEOTIDE SEQUENCE [LARGE SCALE GENOMIC DNA]</scope>
    <source>
        <strain evidence="3 4">DSM 44255</strain>
    </source>
</reference>
<accession>A0ABT1IMZ3</accession>
<dbReference type="InterPro" id="IPR000157">
    <property type="entry name" value="TIR_dom"/>
</dbReference>
<organism evidence="3 4">
    <name type="scientific">Actinokineospora diospyrosa</name>
    <dbReference type="NCBI Taxonomy" id="103728"/>
    <lineage>
        <taxon>Bacteria</taxon>
        <taxon>Bacillati</taxon>
        <taxon>Actinomycetota</taxon>
        <taxon>Actinomycetes</taxon>
        <taxon>Pseudonocardiales</taxon>
        <taxon>Pseudonocardiaceae</taxon>
        <taxon>Actinokineospora</taxon>
    </lineage>
</organism>
<dbReference type="EMBL" id="JAMTCO010000019">
    <property type="protein sequence ID" value="MCP2273904.1"/>
    <property type="molecule type" value="Genomic_DNA"/>
</dbReference>
<feature type="region of interest" description="Disordered" evidence="1">
    <location>
        <begin position="307"/>
        <end position="329"/>
    </location>
</feature>
<proteinExistence type="predicted"/>
<name>A0ABT1IMZ3_9PSEU</name>
<evidence type="ECO:0000313" key="4">
    <source>
        <dbReference type="Proteomes" id="UP001205185"/>
    </source>
</evidence>
<sequence length="360" mass="39445">MVVEREYDVSLTFAGTERAYAEEIATLLKARRVRVFYDAHATVHLWGHNLLDHLGKIYRERSKLCVLFASAEYARREWTAFERKAAQEKASSSAETYLLPLLFDETSMPDITSTTCAVDTRLVSPARVAEMIIEKLGRKPKAIGLRATVLAVVTQGQDPDLHKAFNRALERCEVNPDDVDRWSTHHGLVALVPEQRASVSCVLTDLVPTIESISRERATTSGPLRVGVHSGQVIKDRPGVDVTLAVDAARAAGVEELLAASKSRCAVVVSDRVFQTVVVKGRGGSNPAAYQRMRLPDGSEVHVRLHGYPKPPGDEPEPPQQPGKTYHFGPGIKIGQVGDVHLGSGNTFGDGYRFGSVDDR</sequence>
<keyword evidence="4" id="KW-1185">Reference proteome</keyword>
<comment type="caution">
    <text evidence="3">The sequence shown here is derived from an EMBL/GenBank/DDBJ whole genome shotgun (WGS) entry which is preliminary data.</text>
</comment>
<evidence type="ECO:0000256" key="1">
    <source>
        <dbReference type="SAM" id="MobiDB-lite"/>
    </source>
</evidence>
<dbReference type="Proteomes" id="UP001205185">
    <property type="component" value="Unassembled WGS sequence"/>
</dbReference>
<dbReference type="RefSeq" id="WP_253891092.1">
    <property type="nucleotide sequence ID" value="NZ_BAAAVB010000010.1"/>
</dbReference>
<evidence type="ECO:0000313" key="3">
    <source>
        <dbReference type="EMBL" id="MCP2273904.1"/>
    </source>
</evidence>
<evidence type="ECO:0000259" key="2">
    <source>
        <dbReference type="Pfam" id="PF13676"/>
    </source>
</evidence>